<dbReference type="EMBL" id="CP006986">
    <property type="protein sequence ID" value="AIC28117.1"/>
    <property type="molecule type" value="Genomic_DNA"/>
</dbReference>
<evidence type="ECO:0000313" key="5">
    <source>
        <dbReference type="Proteomes" id="UP000027180"/>
    </source>
</evidence>
<dbReference type="PANTHER" id="PTHR22946">
    <property type="entry name" value="DIENELACTONE HYDROLASE DOMAIN-CONTAINING PROTEIN-RELATED"/>
    <property type="match status" value="1"/>
</dbReference>
<dbReference type="Pfam" id="PF01738">
    <property type="entry name" value="DLH"/>
    <property type="match status" value="1"/>
</dbReference>
<proteinExistence type="predicted"/>
<sequence length="281" mass="30492">MTIAKLLVSLIASLIGAAHAFSASADELVHFESKVVEPSPFQQRKAAEQGKAISRPVATPLLGYLSRPNGDGPFPAVIIMHGCGGIRPNTKTDWPERLVSWGYAVLVVDSFTTRNIKDTCQGYLPDRVFDPYGALDFLSTESFVDAQRIALMGFSAGGIATLEATKAEGNEQFMDREFKAAVAYYPVCAPHAGDATVPTLTLNGELDDWSPAEKCRQRVSNLSGNGPPVELEIYPGAYHDFDSRDVAVAKSVLGHREVYNALAAQQSIESVHTFLQKYLAR</sequence>
<dbReference type="PANTHER" id="PTHR22946:SF9">
    <property type="entry name" value="POLYKETIDE TRANSFERASE AF380"/>
    <property type="match status" value="1"/>
</dbReference>
<gene>
    <name evidence="4" type="ORF">IE4771_CH03023</name>
</gene>
<feature type="domain" description="Dienelactone hydrolase" evidence="3">
    <location>
        <begin position="63"/>
        <end position="279"/>
    </location>
</feature>
<dbReference type="InterPro" id="IPR002925">
    <property type="entry name" value="Dienelactn_hydro"/>
</dbReference>
<dbReference type="Gene3D" id="3.40.50.1820">
    <property type="entry name" value="alpha/beta hydrolase"/>
    <property type="match status" value="1"/>
</dbReference>
<evidence type="ECO:0000259" key="3">
    <source>
        <dbReference type="Pfam" id="PF01738"/>
    </source>
</evidence>
<keyword evidence="1 4" id="KW-0378">Hydrolase</keyword>
<accession>A0A060I2U7</accession>
<evidence type="ECO:0000313" key="4">
    <source>
        <dbReference type="EMBL" id="AIC28117.1"/>
    </source>
</evidence>
<reference evidence="4 5" key="1">
    <citation type="submission" date="2013-12" db="EMBL/GenBank/DDBJ databases">
        <title>Complete genome sequence of Rhizobium etli bv. mimosae IE4771.</title>
        <authorList>
            <person name="Bustos P."/>
            <person name="Santamaria R.I."/>
            <person name="Lozano L."/>
            <person name="Ormeno-Orrillo E."/>
            <person name="Rogel M.A."/>
            <person name="Romero D."/>
            <person name="Cevallos M.A."/>
            <person name="Martinez-Romero E."/>
            <person name="Gonzalez V."/>
        </authorList>
    </citation>
    <scope>NUCLEOTIDE SEQUENCE [LARGE SCALE GENOMIC DNA]</scope>
    <source>
        <strain evidence="4 5">IE4771</strain>
    </source>
</reference>
<dbReference type="Proteomes" id="UP000027180">
    <property type="component" value="Chromosome"/>
</dbReference>
<protein>
    <submittedName>
        <fullName evidence="4">Dienelactone hydrolase protein</fullName>
    </submittedName>
</protein>
<dbReference type="SUPFAM" id="SSF53474">
    <property type="entry name" value="alpha/beta-Hydrolases"/>
    <property type="match status" value="1"/>
</dbReference>
<feature type="signal peptide" evidence="2">
    <location>
        <begin position="1"/>
        <end position="20"/>
    </location>
</feature>
<feature type="chain" id="PRO_5001587658" evidence="2">
    <location>
        <begin position="21"/>
        <end position="281"/>
    </location>
</feature>
<dbReference type="InterPro" id="IPR029058">
    <property type="entry name" value="AB_hydrolase_fold"/>
</dbReference>
<dbReference type="HOGENOM" id="CLU_064072_0_0_5"/>
<dbReference type="GO" id="GO:0052689">
    <property type="term" value="F:carboxylic ester hydrolase activity"/>
    <property type="evidence" value="ECO:0007669"/>
    <property type="project" value="UniProtKB-ARBA"/>
</dbReference>
<evidence type="ECO:0000256" key="2">
    <source>
        <dbReference type="SAM" id="SignalP"/>
    </source>
</evidence>
<dbReference type="InterPro" id="IPR050261">
    <property type="entry name" value="FrsA_esterase"/>
</dbReference>
<dbReference type="KEGG" id="rei:IE4771_CH03023"/>
<evidence type="ECO:0000256" key="1">
    <source>
        <dbReference type="ARBA" id="ARBA00022801"/>
    </source>
</evidence>
<keyword evidence="2" id="KW-0732">Signal</keyword>
<dbReference type="AlphaFoldDB" id="A0A060I2U7"/>
<dbReference type="OrthoDB" id="3647650at2"/>
<organism evidence="4 5">
    <name type="scientific">Rhizobium etli bv. mimosae str. IE4771</name>
    <dbReference type="NCBI Taxonomy" id="1432050"/>
    <lineage>
        <taxon>Bacteria</taxon>
        <taxon>Pseudomonadati</taxon>
        <taxon>Pseudomonadota</taxon>
        <taxon>Alphaproteobacteria</taxon>
        <taxon>Hyphomicrobiales</taxon>
        <taxon>Rhizobiaceae</taxon>
        <taxon>Rhizobium/Agrobacterium group</taxon>
        <taxon>Rhizobium</taxon>
    </lineage>
</organism>
<dbReference type="RefSeq" id="WP_038690029.1">
    <property type="nucleotide sequence ID" value="NZ_CP006986.1"/>
</dbReference>
<name>A0A060I2U7_RHIET</name>